<feature type="transmembrane region" description="Helical" evidence="11">
    <location>
        <begin position="185"/>
        <end position="205"/>
    </location>
</feature>
<evidence type="ECO:0000313" key="13">
    <source>
        <dbReference type="EMBL" id="QIL46681.1"/>
    </source>
</evidence>
<evidence type="ECO:0000256" key="4">
    <source>
        <dbReference type="ARBA" id="ARBA00022547"/>
    </source>
</evidence>
<comment type="function">
    <text evidence="11 12">Key component of the proton channel; it plays a direct role in the translocation of protons across the membrane.</text>
</comment>
<feature type="transmembrane region" description="Helical" evidence="11">
    <location>
        <begin position="77"/>
        <end position="99"/>
    </location>
</feature>
<dbReference type="GO" id="GO:0046933">
    <property type="term" value="F:proton-transporting ATP synthase activity, rotational mechanism"/>
    <property type="evidence" value="ECO:0007669"/>
    <property type="project" value="UniProtKB-UniRule"/>
</dbReference>
<keyword evidence="7 11" id="KW-1133">Transmembrane helix</keyword>
<evidence type="ECO:0000256" key="11">
    <source>
        <dbReference type="HAMAP-Rule" id="MF_01393"/>
    </source>
</evidence>
<sequence length="244" mass="27195">MEEKSWIVNIAGLDFDMTVCMMVLLTCALIFGFVMYCSRNLQLKPTGKQNVLEAIIDFVRNILSSNLPSKEVNNFHLLGFTMFLFILVSNMLGLITKIGIHNSLGEEISYWKSPTADPLVTLTLATMVILLTNYFGVRKFGLKGYFNNSFAQPAKFLMPVKIMEEFTNVLTLGLRLYGNIYAGEVLLTLISSKLAPSFGAASFIAGIPLEMIWIGFSIFIGGIQAYVFVTLSTVYLSHKVESEH</sequence>
<evidence type="ECO:0000313" key="14">
    <source>
        <dbReference type="Proteomes" id="UP000500890"/>
    </source>
</evidence>
<dbReference type="KEGG" id="vah:G7081_06115"/>
<dbReference type="CDD" id="cd00310">
    <property type="entry name" value="ATP-synt_Fo_a_6"/>
    <property type="match status" value="1"/>
</dbReference>
<dbReference type="GO" id="GO:0005886">
    <property type="term" value="C:plasma membrane"/>
    <property type="evidence" value="ECO:0007669"/>
    <property type="project" value="UniProtKB-SubCell"/>
</dbReference>
<evidence type="ECO:0000256" key="7">
    <source>
        <dbReference type="ARBA" id="ARBA00022989"/>
    </source>
</evidence>
<keyword evidence="9 11" id="KW-0472">Membrane</keyword>
<dbReference type="PANTHER" id="PTHR42823:SF3">
    <property type="entry name" value="ATP SYNTHASE SUBUNIT A, CHLOROPLASTIC"/>
    <property type="match status" value="1"/>
</dbReference>
<dbReference type="Pfam" id="PF00119">
    <property type="entry name" value="ATP-synt_A"/>
    <property type="match status" value="1"/>
</dbReference>
<accession>A0A6G8ANM8</accession>
<dbReference type="InterPro" id="IPR000568">
    <property type="entry name" value="ATP_synth_F0_asu"/>
</dbReference>
<evidence type="ECO:0000256" key="2">
    <source>
        <dbReference type="ARBA" id="ARBA00006810"/>
    </source>
</evidence>
<dbReference type="InterPro" id="IPR045082">
    <property type="entry name" value="ATP_syn_F0_a_bact/chloroplast"/>
</dbReference>
<dbReference type="NCBIfam" id="NF004479">
    <property type="entry name" value="PRK05815.1-4"/>
    <property type="match status" value="1"/>
</dbReference>
<keyword evidence="6 11" id="KW-0375">Hydrogen ion transport</keyword>
<dbReference type="SUPFAM" id="SSF81336">
    <property type="entry name" value="F1F0 ATP synthase subunit A"/>
    <property type="match status" value="1"/>
</dbReference>
<evidence type="ECO:0000256" key="8">
    <source>
        <dbReference type="ARBA" id="ARBA00023065"/>
    </source>
</evidence>
<dbReference type="Proteomes" id="UP000500890">
    <property type="component" value="Chromosome"/>
</dbReference>
<dbReference type="EMBL" id="CP049886">
    <property type="protein sequence ID" value="QIL46681.1"/>
    <property type="molecule type" value="Genomic_DNA"/>
</dbReference>
<feature type="transmembrane region" description="Helical" evidence="11">
    <location>
        <begin position="15"/>
        <end position="36"/>
    </location>
</feature>
<dbReference type="GO" id="GO:0045259">
    <property type="term" value="C:proton-transporting ATP synthase complex"/>
    <property type="evidence" value="ECO:0007669"/>
    <property type="project" value="UniProtKB-KW"/>
</dbReference>
<dbReference type="HAMAP" id="MF_01393">
    <property type="entry name" value="ATP_synth_a_bact"/>
    <property type="match status" value="1"/>
</dbReference>
<evidence type="ECO:0000256" key="3">
    <source>
        <dbReference type="ARBA" id="ARBA00022448"/>
    </source>
</evidence>
<dbReference type="RefSeq" id="WP_166008069.1">
    <property type="nucleotide sequence ID" value="NZ_CP049886.1"/>
</dbReference>
<name>A0A6G8ANM8_9ENTE</name>
<comment type="similarity">
    <text evidence="2 11 12">Belongs to the ATPase A chain family.</text>
</comment>
<evidence type="ECO:0000256" key="1">
    <source>
        <dbReference type="ARBA" id="ARBA00004141"/>
    </source>
</evidence>
<proteinExistence type="inferred from homology"/>
<organism evidence="13 14">
    <name type="scientific">Vagococcus coleopterorum</name>
    <dbReference type="NCBI Taxonomy" id="2714946"/>
    <lineage>
        <taxon>Bacteria</taxon>
        <taxon>Bacillati</taxon>
        <taxon>Bacillota</taxon>
        <taxon>Bacilli</taxon>
        <taxon>Lactobacillales</taxon>
        <taxon>Enterococcaceae</taxon>
        <taxon>Vagococcus</taxon>
    </lineage>
</organism>
<dbReference type="AlphaFoldDB" id="A0A6G8ANM8"/>
<dbReference type="PANTHER" id="PTHR42823">
    <property type="entry name" value="ATP SYNTHASE SUBUNIT A, CHLOROPLASTIC"/>
    <property type="match status" value="1"/>
</dbReference>
<dbReference type="NCBIfam" id="TIGR01131">
    <property type="entry name" value="ATP_synt_6_or_A"/>
    <property type="match status" value="1"/>
</dbReference>
<keyword evidence="3 11" id="KW-0813">Transport</keyword>
<keyword evidence="10 11" id="KW-0066">ATP synthesis</keyword>
<protein>
    <recommendedName>
        <fullName evidence="11 12">ATP synthase subunit a</fullName>
    </recommendedName>
    <alternativeName>
        <fullName evidence="11">ATP synthase F0 sector subunit a</fullName>
    </alternativeName>
    <alternativeName>
        <fullName evidence="11">F-ATPase subunit 6</fullName>
    </alternativeName>
</protein>
<evidence type="ECO:0000256" key="12">
    <source>
        <dbReference type="RuleBase" id="RU000483"/>
    </source>
</evidence>
<dbReference type="PRINTS" id="PR00123">
    <property type="entry name" value="ATPASEA"/>
</dbReference>
<keyword evidence="8 11" id="KW-0406">Ion transport</keyword>
<dbReference type="InterPro" id="IPR023011">
    <property type="entry name" value="ATP_synth_F0_asu_AS"/>
</dbReference>
<dbReference type="Gene3D" id="1.20.120.220">
    <property type="entry name" value="ATP synthase, F0 complex, subunit A"/>
    <property type="match status" value="1"/>
</dbReference>
<keyword evidence="14" id="KW-1185">Reference proteome</keyword>
<dbReference type="GO" id="GO:0042777">
    <property type="term" value="P:proton motive force-driven plasma membrane ATP synthesis"/>
    <property type="evidence" value="ECO:0007669"/>
    <property type="project" value="TreeGrafter"/>
</dbReference>
<comment type="subcellular location">
    <subcellularLocation>
        <location evidence="11 12">Cell membrane</location>
        <topology evidence="11 12">Multi-pass membrane protein</topology>
    </subcellularLocation>
    <subcellularLocation>
        <location evidence="1">Membrane</location>
        <topology evidence="1">Multi-pass membrane protein</topology>
    </subcellularLocation>
</comment>
<feature type="transmembrane region" description="Helical" evidence="11">
    <location>
        <begin position="119"/>
        <end position="137"/>
    </location>
</feature>
<evidence type="ECO:0000256" key="10">
    <source>
        <dbReference type="ARBA" id="ARBA00023310"/>
    </source>
</evidence>
<evidence type="ECO:0000256" key="5">
    <source>
        <dbReference type="ARBA" id="ARBA00022692"/>
    </source>
</evidence>
<reference evidence="13 14" key="1">
    <citation type="submission" date="2020-03" db="EMBL/GenBank/DDBJ databases">
        <title>Vagococcus sp. nov., isolated from beetles.</title>
        <authorList>
            <person name="Hyun D.-W."/>
            <person name="Bae J.-W."/>
        </authorList>
    </citation>
    <scope>NUCLEOTIDE SEQUENCE [LARGE SCALE GENOMIC DNA]</scope>
    <source>
        <strain evidence="13 14">HDW17A</strain>
    </source>
</reference>
<evidence type="ECO:0000256" key="6">
    <source>
        <dbReference type="ARBA" id="ARBA00022781"/>
    </source>
</evidence>
<feature type="transmembrane region" description="Helical" evidence="11">
    <location>
        <begin position="211"/>
        <end position="236"/>
    </location>
</feature>
<dbReference type="InterPro" id="IPR035908">
    <property type="entry name" value="F0_ATP_A_sf"/>
</dbReference>
<keyword evidence="11" id="KW-1003">Cell membrane</keyword>
<evidence type="ECO:0000256" key="9">
    <source>
        <dbReference type="ARBA" id="ARBA00023136"/>
    </source>
</evidence>
<keyword evidence="4 11" id="KW-0138">CF(0)</keyword>
<gene>
    <name evidence="11 13" type="primary">atpB</name>
    <name evidence="13" type="ORF">G7081_06115</name>
</gene>
<dbReference type="PROSITE" id="PS00449">
    <property type="entry name" value="ATPASE_A"/>
    <property type="match status" value="1"/>
</dbReference>
<keyword evidence="5 11" id="KW-0812">Transmembrane</keyword>